<proteinExistence type="predicted"/>
<keyword evidence="2" id="KW-0472">Membrane</keyword>
<dbReference type="AlphaFoldDB" id="A0A7W6EGF3"/>
<comment type="caution">
    <text evidence="3">The sequence shown here is derived from an EMBL/GenBank/DDBJ whole genome shotgun (WGS) entry which is preliminary data.</text>
</comment>
<dbReference type="Pfam" id="PF04977">
    <property type="entry name" value="DivIC"/>
    <property type="match status" value="1"/>
</dbReference>
<keyword evidence="4" id="KW-1185">Reference proteome</keyword>
<dbReference type="GO" id="GO:0051301">
    <property type="term" value="P:cell division"/>
    <property type="evidence" value="ECO:0007669"/>
    <property type="project" value="UniProtKB-KW"/>
</dbReference>
<keyword evidence="3" id="KW-0131">Cell cycle</keyword>
<gene>
    <name evidence="3" type="ORF">FHS81_001500</name>
</gene>
<dbReference type="InterPro" id="IPR007060">
    <property type="entry name" value="FtsL/DivIC"/>
</dbReference>
<keyword evidence="3" id="KW-0132">Cell division</keyword>
<protein>
    <submittedName>
        <fullName evidence="3">Cell division protein FtsB</fullName>
    </submittedName>
</protein>
<evidence type="ECO:0000256" key="2">
    <source>
        <dbReference type="SAM" id="Phobius"/>
    </source>
</evidence>
<keyword evidence="2" id="KW-0812">Transmembrane</keyword>
<feature type="coiled-coil region" evidence="1">
    <location>
        <begin position="41"/>
        <end position="75"/>
    </location>
</feature>
<name>A0A7W6EGF3_9HYPH</name>
<evidence type="ECO:0000313" key="4">
    <source>
        <dbReference type="Proteomes" id="UP000537592"/>
    </source>
</evidence>
<dbReference type="RefSeq" id="WP_183751490.1">
    <property type="nucleotide sequence ID" value="NZ_JACICC010000003.1"/>
</dbReference>
<dbReference type="Proteomes" id="UP000537592">
    <property type="component" value="Unassembled WGS sequence"/>
</dbReference>
<sequence>MVKRKRLRAILIPVFLYAVSASVVGYFLFHAQNGARGLEAKREFKRQIYEKTIELEKLKAEHAEWDRRTELVRAERIDADILEEEARKTLGLVHENDVIVFLGSPSGR</sequence>
<reference evidence="3 4" key="1">
    <citation type="submission" date="2020-08" db="EMBL/GenBank/DDBJ databases">
        <title>Genomic Encyclopedia of Type Strains, Phase IV (KMG-IV): sequencing the most valuable type-strain genomes for metagenomic binning, comparative biology and taxonomic classification.</title>
        <authorList>
            <person name="Goeker M."/>
        </authorList>
    </citation>
    <scope>NUCLEOTIDE SEQUENCE [LARGE SCALE GENOMIC DNA]</scope>
    <source>
        <strain evidence="3 4">DSM 28760</strain>
    </source>
</reference>
<accession>A0A7W6EGF3</accession>
<dbReference type="EMBL" id="JACICC010000003">
    <property type="protein sequence ID" value="MBB3809418.1"/>
    <property type="molecule type" value="Genomic_DNA"/>
</dbReference>
<keyword evidence="2" id="KW-1133">Transmembrane helix</keyword>
<keyword evidence="1" id="KW-0175">Coiled coil</keyword>
<feature type="transmembrane region" description="Helical" evidence="2">
    <location>
        <begin position="7"/>
        <end position="29"/>
    </location>
</feature>
<evidence type="ECO:0000256" key="1">
    <source>
        <dbReference type="SAM" id="Coils"/>
    </source>
</evidence>
<evidence type="ECO:0000313" key="3">
    <source>
        <dbReference type="EMBL" id="MBB3809418.1"/>
    </source>
</evidence>
<organism evidence="3 4">
    <name type="scientific">Pseudochelatococcus contaminans</name>
    <dbReference type="NCBI Taxonomy" id="1538103"/>
    <lineage>
        <taxon>Bacteria</taxon>
        <taxon>Pseudomonadati</taxon>
        <taxon>Pseudomonadota</taxon>
        <taxon>Alphaproteobacteria</taxon>
        <taxon>Hyphomicrobiales</taxon>
        <taxon>Chelatococcaceae</taxon>
        <taxon>Pseudochelatococcus</taxon>
    </lineage>
</organism>